<reference evidence="3 4" key="1">
    <citation type="submission" date="2018-06" db="EMBL/GenBank/DDBJ databases">
        <authorList>
            <consortium name="Pathogen Informatics"/>
            <person name="Doyle S."/>
        </authorList>
    </citation>
    <scope>NUCLEOTIDE SEQUENCE [LARGE SCALE GENOMIC DNA]</scope>
    <source>
        <strain evidence="3 4">NCTC11819</strain>
    </source>
</reference>
<keyword evidence="2" id="KW-0436">Ligase</keyword>
<dbReference type="GO" id="GO:0016874">
    <property type="term" value="F:ligase activity"/>
    <property type="evidence" value="ECO:0007669"/>
    <property type="project" value="UniProtKB-KW"/>
</dbReference>
<dbReference type="AlphaFoldDB" id="A0A7Y0U0U3"/>
<reference evidence="2 5" key="3">
    <citation type="submission" date="2020-04" db="EMBL/GenBank/DDBJ databases">
        <title>Antimicrobial susceptibility and clonality of vaginal-derived multi-drug resistant Mobiluncus isolates in China.</title>
        <authorList>
            <person name="Zhang X."/>
        </authorList>
    </citation>
    <scope>NUCLEOTIDE SEQUENCE [LARGE SCALE GENOMIC DNA]</scope>
    <source>
        <strain evidence="2 5">13</strain>
    </source>
</reference>
<dbReference type="EMBL" id="VSZY01000010">
    <property type="protein sequence ID" value="MCU9969110.1"/>
    <property type="molecule type" value="Genomic_DNA"/>
</dbReference>
<dbReference type="RefSeq" id="WP_103758923.1">
    <property type="nucleotide sequence ID" value="NZ_CAMPNB010000011.1"/>
</dbReference>
<evidence type="ECO:0000313" key="3">
    <source>
        <dbReference type="EMBL" id="STO15681.1"/>
    </source>
</evidence>
<organism evidence="2 5">
    <name type="scientific">Mobiluncus mulieris</name>
    <dbReference type="NCBI Taxonomy" id="2052"/>
    <lineage>
        <taxon>Bacteria</taxon>
        <taxon>Bacillati</taxon>
        <taxon>Actinomycetota</taxon>
        <taxon>Actinomycetes</taxon>
        <taxon>Actinomycetales</taxon>
        <taxon>Actinomycetaceae</taxon>
        <taxon>Mobiluncus</taxon>
    </lineage>
</organism>
<dbReference type="Gene3D" id="3.90.1140.10">
    <property type="entry name" value="Cyclic phosphodiesterase"/>
    <property type="match status" value="1"/>
</dbReference>
<sequence length="216" mass="23558">MAGMLGVMYLAPREPGQVYLGMIIPLPEPYASELAKITKTHGVPPHITIVEPRPVNPEDVPLVRAEAERLCADFSPFVISFGNIGDFRPVSPVVYIEVQRGFETCKELAKRLRFGPLAGEARFPYYPHITLGTNVTDADLDYVARLCRRSHGYFMVEGIDLDLVEPEEIKPVTVLQLGGAIRTAEIPLADGIAALDAQGQIIPGSVANPEIPRNSA</sequence>
<protein>
    <submittedName>
        <fullName evidence="3">2',5' RNA ligase family</fullName>
    </submittedName>
    <submittedName>
        <fullName evidence="1 2">2'-5' RNA ligase</fullName>
    </submittedName>
</protein>
<dbReference type="InterPro" id="IPR050580">
    <property type="entry name" value="2H_phosphoesterase_YjcG-like"/>
</dbReference>
<dbReference type="SUPFAM" id="SSF55144">
    <property type="entry name" value="LigT-like"/>
    <property type="match status" value="1"/>
</dbReference>
<comment type="caution">
    <text evidence="2">The sequence shown here is derived from an EMBL/GenBank/DDBJ whole genome shotgun (WGS) entry which is preliminary data.</text>
</comment>
<evidence type="ECO:0000313" key="6">
    <source>
        <dbReference type="Proteomes" id="UP001209486"/>
    </source>
</evidence>
<name>A0A7Y0U0U3_9ACTO</name>
<evidence type="ECO:0000313" key="5">
    <source>
        <dbReference type="Proteomes" id="UP000578252"/>
    </source>
</evidence>
<dbReference type="EMBL" id="JABCUR010000003">
    <property type="protein sequence ID" value="NMW64885.1"/>
    <property type="molecule type" value="Genomic_DNA"/>
</dbReference>
<dbReference type="Proteomes" id="UP000255284">
    <property type="component" value="Unassembled WGS sequence"/>
</dbReference>
<proteinExistence type="predicted"/>
<reference evidence="1 6" key="2">
    <citation type="submission" date="2019-08" db="EMBL/GenBank/DDBJ databases">
        <title>Comparison of rpoB and gyrB Sequences from Mobiluncus Species and Development of a Multiplex PCR Method for Clinical Detection of Mobiluncus curtisii and Mobiluncus mulieris.</title>
        <authorList>
            <person name="Yang L."/>
            <person name="Shen Y."/>
            <person name="Xu G."/>
            <person name="Shu L.-B."/>
            <person name="Hu J."/>
            <person name="Zhang R."/>
            <person name="Wang Y."/>
            <person name="Zhou H.-W."/>
            <person name="Zhang X."/>
        </authorList>
    </citation>
    <scope>NUCLEOTIDE SEQUENCE [LARGE SCALE GENOMIC DNA]</scope>
    <source>
        <strain evidence="1 6">M26</strain>
    </source>
</reference>
<dbReference type="GeneID" id="61167510"/>
<dbReference type="Proteomes" id="UP001209486">
    <property type="component" value="Unassembled WGS sequence"/>
</dbReference>
<evidence type="ECO:0000313" key="1">
    <source>
        <dbReference type="EMBL" id="MCU9969110.1"/>
    </source>
</evidence>
<dbReference type="Pfam" id="PF13563">
    <property type="entry name" value="2_5_RNA_ligase2"/>
    <property type="match status" value="1"/>
</dbReference>
<dbReference type="InterPro" id="IPR009097">
    <property type="entry name" value="Cyclic_Pdiesterase"/>
</dbReference>
<evidence type="ECO:0000313" key="2">
    <source>
        <dbReference type="EMBL" id="NMW64885.1"/>
    </source>
</evidence>
<gene>
    <name evidence="3" type="primary">yjcG</name>
    <name evidence="1" type="ORF">FYZ43_06815</name>
    <name evidence="2" type="ORF">HHJ78_04905</name>
    <name evidence="3" type="ORF">NCTC11819_00223</name>
</gene>
<dbReference type="PANTHER" id="PTHR40037">
    <property type="entry name" value="PHOSPHOESTERASE YJCG-RELATED"/>
    <property type="match status" value="1"/>
</dbReference>
<evidence type="ECO:0000313" key="4">
    <source>
        <dbReference type="Proteomes" id="UP000255284"/>
    </source>
</evidence>
<dbReference type="EMBL" id="UGGQ01000006">
    <property type="protein sequence ID" value="STO15681.1"/>
    <property type="molecule type" value="Genomic_DNA"/>
</dbReference>
<accession>A0A7Y0U0U3</accession>
<dbReference type="Proteomes" id="UP000578252">
    <property type="component" value="Unassembled WGS sequence"/>
</dbReference>
<dbReference type="PANTHER" id="PTHR40037:SF1">
    <property type="entry name" value="PHOSPHOESTERASE SAOUHSC_00951-RELATED"/>
    <property type="match status" value="1"/>
</dbReference>